<evidence type="ECO:0000313" key="2">
    <source>
        <dbReference type="Proteomes" id="UP000505020"/>
    </source>
</evidence>
<accession>A0A7D3XWJ8</accession>
<dbReference type="Gene3D" id="1.10.10.10">
    <property type="entry name" value="Winged helix-like DNA-binding domain superfamily/Winged helix DNA-binding domain"/>
    <property type="match status" value="1"/>
</dbReference>
<dbReference type="Proteomes" id="UP000505020">
    <property type="component" value="Chromosome"/>
</dbReference>
<dbReference type="SUPFAM" id="SSF46785">
    <property type="entry name" value="Winged helix' DNA-binding domain"/>
    <property type="match status" value="1"/>
</dbReference>
<gene>
    <name evidence="1" type="ORF">HPS36_13060</name>
</gene>
<dbReference type="InterPro" id="IPR036390">
    <property type="entry name" value="WH_DNA-bd_sf"/>
</dbReference>
<dbReference type="KEGG" id="hsai:HPS36_13060"/>
<organism evidence="1 2">
    <name type="scientific">Halorubrum salinarum</name>
    <dbReference type="NCBI Taxonomy" id="2739057"/>
    <lineage>
        <taxon>Archaea</taxon>
        <taxon>Methanobacteriati</taxon>
        <taxon>Methanobacteriota</taxon>
        <taxon>Stenosarchaea group</taxon>
        <taxon>Halobacteria</taxon>
        <taxon>Halobacteriales</taxon>
        <taxon>Haloferacaceae</taxon>
        <taxon>Halorubrum</taxon>
    </lineage>
</organism>
<name>A0A7D3XWJ8_9EURY</name>
<evidence type="ECO:0000313" key="1">
    <source>
        <dbReference type="EMBL" id="QKG93744.1"/>
    </source>
</evidence>
<dbReference type="AlphaFoldDB" id="A0A7D3XWJ8"/>
<dbReference type="InterPro" id="IPR036388">
    <property type="entry name" value="WH-like_DNA-bd_sf"/>
</dbReference>
<protein>
    <submittedName>
        <fullName evidence="1">Winged helix-turn-helix transcriptional regulator</fullName>
    </submittedName>
</protein>
<proteinExistence type="predicted"/>
<dbReference type="Pfam" id="PF12840">
    <property type="entry name" value="HTH_20"/>
    <property type="match status" value="1"/>
</dbReference>
<dbReference type="EMBL" id="CP053941">
    <property type="protein sequence ID" value="QKG93744.1"/>
    <property type="molecule type" value="Genomic_DNA"/>
</dbReference>
<dbReference type="RefSeq" id="WP_173230472.1">
    <property type="nucleotide sequence ID" value="NZ_CP053941.1"/>
</dbReference>
<keyword evidence="2" id="KW-1185">Reference proteome</keyword>
<sequence>MSEDTDAAAVAALLEDDTARRILLETRTQPMSAETLSDRCGVSPSTVYRRIEDLREHDLVESRTRLEEDGHHYEVFSATLERIVIDATDDGFDVEVTREESMADRFTRLVEEM</sequence>
<dbReference type="InterPro" id="IPR011991">
    <property type="entry name" value="ArsR-like_HTH"/>
</dbReference>
<dbReference type="GeneID" id="55595948"/>
<reference evidence="1 2" key="1">
    <citation type="submission" date="2020-05" db="EMBL/GenBank/DDBJ databases">
        <title>Halorubrum RHB-C sp.nov., an extremely halophilic archaeon isolated from solar salt farm.</title>
        <authorList>
            <person name="Ho H."/>
            <person name="Danganan R.E."/>
            <person name="Dedeles G.R."/>
            <person name="Kim S.-G."/>
        </authorList>
    </citation>
    <scope>NUCLEOTIDE SEQUENCE [LARGE SCALE GENOMIC DNA]</scope>
    <source>
        <strain evidence="1 2">RHB-C</strain>
    </source>
</reference>
<dbReference type="CDD" id="cd00090">
    <property type="entry name" value="HTH_ARSR"/>
    <property type="match status" value="1"/>
</dbReference>